<dbReference type="EMBL" id="BANI01000186">
    <property type="protein sequence ID" value="GAN97622.1"/>
    <property type="molecule type" value="Genomic_DNA"/>
</dbReference>
<name>A0A0D6Q217_KOMEU</name>
<evidence type="ECO:0000313" key="2">
    <source>
        <dbReference type="EMBL" id="GAN97622.1"/>
    </source>
</evidence>
<evidence type="ECO:0000256" key="1">
    <source>
        <dbReference type="SAM" id="MobiDB-lite"/>
    </source>
</evidence>
<sequence length="69" mass="7524">MPPVDPVTMAVRPVRSMCMVLNLLRYLKPGHIVHDTEPRTTGPGAVMGHERTGNASRAADWGRATFKPA</sequence>
<feature type="region of interest" description="Disordered" evidence="1">
    <location>
        <begin position="33"/>
        <end position="69"/>
    </location>
</feature>
<reference evidence="2 3" key="1">
    <citation type="submission" date="2012-11" db="EMBL/GenBank/DDBJ databases">
        <title>Whole genome sequence of Gluconacetobacter europaeus NBRC3261.</title>
        <authorList>
            <person name="Azuma Y."/>
            <person name="Higashiura N."/>
            <person name="Hirakawa H."/>
            <person name="Matsushita K."/>
        </authorList>
    </citation>
    <scope>NUCLEOTIDE SEQUENCE [LARGE SCALE GENOMIC DNA]</scope>
    <source>
        <strain evidence="2 3">NBRC 3261</strain>
    </source>
</reference>
<accession>A0A0D6Q217</accession>
<evidence type="ECO:0000313" key="3">
    <source>
        <dbReference type="Proteomes" id="UP000032675"/>
    </source>
</evidence>
<protein>
    <submittedName>
        <fullName evidence="2">Uncharacterized protein</fullName>
    </submittedName>
</protein>
<gene>
    <name evidence="2" type="ORF">Geu3261_0218_007</name>
</gene>
<dbReference type="Proteomes" id="UP000032675">
    <property type="component" value="Unassembled WGS sequence"/>
</dbReference>
<organism evidence="2 3">
    <name type="scientific">Komagataeibacter europaeus NBRC 3261</name>
    <dbReference type="NCBI Taxonomy" id="1234669"/>
    <lineage>
        <taxon>Bacteria</taxon>
        <taxon>Pseudomonadati</taxon>
        <taxon>Pseudomonadota</taxon>
        <taxon>Alphaproteobacteria</taxon>
        <taxon>Acetobacterales</taxon>
        <taxon>Acetobacteraceae</taxon>
        <taxon>Komagataeibacter</taxon>
    </lineage>
</organism>
<dbReference type="AlphaFoldDB" id="A0A0D6Q217"/>
<comment type="caution">
    <text evidence="2">The sequence shown here is derived from an EMBL/GenBank/DDBJ whole genome shotgun (WGS) entry which is preliminary data.</text>
</comment>
<proteinExistence type="predicted"/>